<dbReference type="GO" id="GO:0003677">
    <property type="term" value="F:DNA binding"/>
    <property type="evidence" value="ECO:0007669"/>
    <property type="project" value="UniProtKB-KW"/>
</dbReference>
<dbReference type="PROSITE" id="PS50987">
    <property type="entry name" value="HTH_ARSR_2"/>
    <property type="match status" value="1"/>
</dbReference>
<dbReference type="InterPro" id="IPR011991">
    <property type="entry name" value="ArsR-like_HTH"/>
</dbReference>
<dbReference type="InterPro" id="IPR036388">
    <property type="entry name" value="WH-like_DNA-bd_sf"/>
</dbReference>
<dbReference type="RefSeq" id="WP_354495466.1">
    <property type="nucleotide sequence ID" value="NZ_JBEPLV010000001.1"/>
</dbReference>
<keyword evidence="1 3" id="KW-0238">DNA-binding</keyword>
<protein>
    <submittedName>
        <fullName evidence="3">DNA-binding transcriptional ArsR family regulator</fullName>
    </submittedName>
</protein>
<dbReference type="EMBL" id="JBEPLV010000001">
    <property type="protein sequence ID" value="MET3544828.1"/>
    <property type="molecule type" value="Genomic_DNA"/>
</dbReference>
<proteinExistence type="predicted"/>
<accession>A0ABV2EZ94</accession>
<dbReference type="SUPFAM" id="SSF46785">
    <property type="entry name" value="Winged helix' DNA-binding domain"/>
    <property type="match status" value="1"/>
</dbReference>
<sequence>MMNDNITAAAALIGDPTRAAILIALIDGRAHSAGELATIAKVTPQTASAHLTKLLEGNLIAVEVQGRHRYYRLAHADVAKALESLAALSPPAPVRSLRQSNQAQALSSGRTCYDHIAGKLGVGLTQAFVYKGYLDELEEGYILTAHGKEWLERLGIKTNSKHKIIPYHIDWTERVRHLAGPVAVEITKKLFELKWIVRGEIRRSVRLTDAGRSALHNQLDVNL</sequence>
<dbReference type="PANTHER" id="PTHR39168">
    <property type="entry name" value="TRANSCRIPTIONAL REGULATOR-RELATED"/>
    <property type="match status" value="1"/>
</dbReference>
<dbReference type="PANTHER" id="PTHR39168:SF1">
    <property type="entry name" value="TRANSCRIPTIONAL REGULATORY PROTEIN"/>
    <property type="match status" value="1"/>
</dbReference>
<dbReference type="Proteomes" id="UP001549098">
    <property type="component" value="Unassembled WGS sequence"/>
</dbReference>
<evidence type="ECO:0000313" key="3">
    <source>
        <dbReference type="EMBL" id="MET3544828.1"/>
    </source>
</evidence>
<dbReference type="CDD" id="cd00090">
    <property type="entry name" value="HTH_ARSR"/>
    <property type="match status" value="1"/>
</dbReference>
<dbReference type="InterPro" id="IPR052543">
    <property type="entry name" value="HTH_Metal-responsive_Reg"/>
</dbReference>
<dbReference type="InterPro" id="IPR001845">
    <property type="entry name" value="HTH_ArsR_DNA-bd_dom"/>
</dbReference>
<comment type="caution">
    <text evidence="3">The sequence shown here is derived from an EMBL/GenBank/DDBJ whole genome shotgun (WGS) entry which is preliminary data.</text>
</comment>
<dbReference type="Pfam" id="PF12840">
    <property type="entry name" value="HTH_20"/>
    <property type="match status" value="1"/>
</dbReference>
<dbReference type="InterPro" id="IPR036390">
    <property type="entry name" value="WH_DNA-bd_sf"/>
</dbReference>
<dbReference type="NCBIfam" id="NF033788">
    <property type="entry name" value="HTH_metalloreg"/>
    <property type="match status" value="1"/>
</dbReference>
<organism evidence="3 4">
    <name type="scientific">Paenibacillus favisporus</name>
    <dbReference type="NCBI Taxonomy" id="221028"/>
    <lineage>
        <taxon>Bacteria</taxon>
        <taxon>Bacillati</taxon>
        <taxon>Bacillota</taxon>
        <taxon>Bacilli</taxon>
        <taxon>Bacillales</taxon>
        <taxon>Paenibacillaceae</taxon>
        <taxon>Paenibacillus</taxon>
    </lineage>
</organism>
<dbReference type="Gene3D" id="1.10.10.10">
    <property type="entry name" value="Winged helix-like DNA-binding domain superfamily/Winged helix DNA-binding domain"/>
    <property type="match status" value="1"/>
</dbReference>
<evidence type="ECO:0000259" key="2">
    <source>
        <dbReference type="PROSITE" id="PS50987"/>
    </source>
</evidence>
<dbReference type="SMART" id="SM00418">
    <property type="entry name" value="HTH_ARSR"/>
    <property type="match status" value="1"/>
</dbReference>
<gene>
    <name evidence="3" type="ORF">ABID47_001422</name>
</gene>
<name>A0ABV2EZ94_9BACL</name>
<evidence type="ECO:0000256" key="1">
    <source>
        <dbReference type="ARBA" id="ARBA00023125"/>
    </source>
</evidence>
<keyword evidence="4" id="KW-1185">Reference proteome</keyword>
<feature type="domain" description="HTH arsR-type" evidence="2">
    <location>
        <begin position="1"/>
        <end position="93"/>
    </location>
</feature>
<evidence type="ECO:0000313" key="4">
    <source>
        <dbReference type="Proteomes" id="UP001549098"/>
    </source>
</evidence>
<reference evidence="3 4" key="1">
    <citation type="submission" date="2024-06" db="EMBL/GenBank/DDBJ databases">
        <title>Genomic Encyclopedia of Type Strains, Phase IV (KMG-IV): sequencing the most valuable type-strain genomes for metagenomic binning, comparative biology and taxonomic classification.</title>
        <authorList>
            <person name="Goeker M."/>
        </authorList>
    </citation>
    <scope>NUCLEOTIDE SEQUENCE [LARGE SCALE GENOMIC DNA]</scope>
    <source>
        <strain evidence="3 4">DSM 17253</strain>
    </source>
</reference>